<feature type="domain" description="Secretion system C-terminal sorting" evidence="2">
    <location>
        <begin position="527"/>
        <end position="594"/>
    </location>
</feature>
<name>A0A918VE26_9FLAO</name>
<reference evidence="3" key="2">
    <citation type="submission" date="2020-09" db="EMBL/GenBank/DDBJ databases">
        <authorList>
            <person name="Sun Q."/>
            <person name="Kim S."/>
        </authorList>
    </citation>
    <scope>NUCLEOTIDE SEQUENCE</scope>
    <source>
        <strain evidence="3">KCTC 12710</strain>
    </source>
</reference>
<dbReference type="InterPro" id="IPR017853">
    <property type="entry name" value="GH"/>
</dbReference>
<evidence type="ECO:0000313" key="4">
    <source>
        <dbReference type="Proteomes" id="UP000636004"/>
    </source>
</evidence>
<accession>A0A918VE26</accession>
<proteinExistence type="predicted"/>
<dbReference type="InterPro" id="IPR026444">
    <property type="entry name" value="Secre_tail"/>
</dbReference>
<dbReference type="RefSeq" id="WP_189362561.1">
    <property type="nucleotide sequence ID" value="NZ_BMWZ01000009.1"/>
</dbReference>
<comment type="caution">
    <text evidence="3">The sequence shown here is derived from an EMBL/GenBank/DDBJ whole genome shotgun (WGS) entry which is preliminary data.</text>
</comment>
<evidence type="ECO:0000256" key="1">
    <source>
        <dbReference type="ARBA" id="ARBA00022729"/>
    </source>
</evidence>
<dbReference type="NCBIfam" id="TIGR04183">
    <property type="entry name" value="Por_Secre_tail"/>
    <property type="match status" value="1"/>
</dbReference>
<dbReference type="EMBL" id="BMWZ01000009">
    <property type="protein sequence ID" value="GGZ92147.1"/>
    <property type="molecule type" value="Genomic_DNA"/>
</dbReference>
<dbReference type="AlphaFoldDB" id="A0A918VE26"/>
<dbReference type="Proteomes" id="UP000636004">
    <property type="component" value="Unassembled WGS sequence"/>
</dbReference>
<gene>
    <name evidence="3" type="ORF">GCM10007028_33270</name>
</gene>
<organism evidence="3 4">
    <name type="scientific">Algibacter mikhailovii</name>
    <dbReference type="NCBI Taxonomy" id="425498"/>
    <lineage>
        <taxon>Bacteria</taxon>
        <taxon>Pseudomonadati</taxon>
        <taxon>Bacteroidota</taxon>
        <taxon>Flavobacteriia</taxon>
        <taxon>Flavobacteriales</taxon>
        <taxon>Flavobacteriaceae</taxon>
        <taxon>Algibacter</taxon>
    </lineage>
</organism>
<dbReference type="Pfam" id="PF18962">
    <property type="entry name" value="Por_Secre_tail"/>
    <property type="match status" value="1"/>
</dbReference>
<evidence type="ECO:0000259" key="2">
    <source>
        <dbReference type="Pfam" id="PF18962"/>
    </source>
</evidence>
<dbReference type="SUPFAM" id="SSF51445">
    <property type="entry name" value="(Trans)glycosidases"/>
    <property type="match status" value="1"/>
</dbReference>
<sequence length="597" mass="68681">MNYKSILYLLFLGIYTHSYAQSFDKQFYIDLSDEKWTISKYLLGMHSVYSSEPDDFYTDARYELDNGLGTYAEWMKQTGISTMRYPGGSIVKYWDWEAPNGVRNVDKWSPEWNPENQVDGSQWTSLDEYIQVVKDSNITPLFGVNISSCASPQAYITKKESMERAVRMVNYVKAQGLGGAFWYLGNEGMNGGWAEEAALVKFHAYHMKQADPDIKIMFNHNNLSTSYLNQYLNEAKKKEHTGEATDIQYIDVAETHGKWPYGGSPDINQYPAATFSEWQTEYPLRDRKNRQREWRNELVALRAEAAATGNPDLLFANNEYGHGKGNRALNFDKFSKNLLVIDMLQEHFIGNWDMTCYWSQIKTTQSEDTSFATNRNFNYQLNAMHFGFELLAEALEGKMIKLEDPVIDAQVAALTEGNYASNSVYGFVARKDNKYLVYVLNKSSETKKVELNFNNTNGLNLKLSKAESMVNTTDEFGEIIELVGTETNTNQYNIDLPSLSYTKLTYLDEDALSVHKITTSEFWKIAVHPNPSKNLIFVDSNFPTDRYWLYNIQGQLLKKNILSHDNIINIEYLDSGTYVLKIQNKAYQQQRVKIIKE</sequence>
<keyword evidence="1" id="KW-0732">Signal</keyword>
<dbReference type="Gene3D" id="3.20.20.80">
    <property type="entry name" value="Glycosidases"/>
    <property type="match status" value="1"/>
</dbReference>
<keyword evidence="4" id="KW-1185">Reference proteome</keyword>
<evidence type="ECO:0000313" key="3">
    <source>
        <dbReference type="EMBL" id="GGZ92147.1"/>
    </source>
</evidence>
<protein>
    <recommendedName>
        <fullName evidence="2">Secretion system C-terminal sorting domain-containing protein</fullName>
    </recommendedName>
</protein>
<reference evidence="3" key="1">
    <citation type="journal article" date="2014" name="Int. J. Syst. Evol. Microbiol.">
        <title>Complete genome sequence of Corynebacterium casei LMG S-19264T (=DSM 44701T), isolated from a smear-ripened cheese.</title>
        <authorList>
            <consortium name="US DOE Joint Genome Institute (JGI-PGF)"/>
            <person name="Walter F."/>
            <person name="Albersmeier A."/>
            <person name="Kalinowski J."/>
            <person name="Ruckert C."/>
        </authorList>
    </citation>
    <scope>NUCLEOTIDE SEQUENCE</scope>
    <source>
        <strain evidence="3">KCTC 12710</strain>
    </source>
</reference>